<keyword evidence="1" id="KW-1015">Disulfide bond</keyword>
<feature type="chain" id="PRO_5006187388" description="Right handed beta helix domain-containing protein" evidence="2">
    <location>
        <begin position="20"/>
        <end position="390"/>
    </location>
</feature>
<dbReference type="PANTHER" id="PTHR31736">
    <property type="match status" value="1"/>
</dbReference>
<dbReference type="InterPro" id="IPR011050">
    <property type="entry name" value="Pectin_lyase_fold/virulence"/>
</dbReference>
<name>A0A0Q0Z1P9_VIBMT</name>
<reference evidence="4 5" key="1">
    <citation type="journal article" date="2015" name="Genome Biol. Evol.">
        <title>The Dynamics of Genetic Interactions between Vibrio metoecus and Vibrio cholerae, Two Close Relatives Co-Occurring in the Environment.</title>
        <authorList>
            <person name="Orata F.D."/>
            <person name="Kirchberger P.C."/>
            <person name="Meheust R."/>
            <person name="Barlow E.J."/>
            <person name="Tarr C.L."/>
            <person name="Boucher Y."/>
        </authorList>
    </citation>
    <scope>NUCLEOTIDE SEQUENCE [LARGE SCALE GENOMIC DNA]</scope>
    <source>
        <strain evidence="4 5">YB5B04</strain>
    </source>
</reference>
<evidence type="ECO:0000313" key="4">
    <source>
        <dbReference type="EMBL" id="KQB01948.1"/>
    </source>
</evidence>
<organism evidence="4 5">
    <name type="scientific">Vibrio metoecus</name>
    <dbReference type="NCBI Taxonomy" id="1481663"/>
    <lineage>
        <taxon>Bacteria</taxon>
        <taxon>Pseudomonadati</taxon>
        <taxon>Pseudomonadota</taxon>
        <taxon>Gammaproteobacteria</taxon>
        <taxon>Vibrionales</taxon>
        <taxon>Vibrionaceae</taxon>
        <taxon>Vibrio</taxon>
    </lineage>
</organism>
<dbReference type="AlphaFoldDB" id="A0A0Q0Z1P9"/>
<feature type="domain" description="Right handed beta helix" evidence="3">
    <location>
        <begin position="167"/>
        <end position="299"/>
    </location>
</feature>
<dbReference type="Gene3D" id="2.160.20.10">
    <property type="entry name" value="Single-stranded right-handed beta-helix, Pectin lyase-like"/>
    <property type="match status" value="1"/>
</dbReference>
<dbReference type="SMART" id="SM00710">
    <property type="entry name" value="PbH1"/>
    <property type="match status" value="6"/>
</dbReference>
<dbReference type="InterPro" id="IPR006626">
    <property type="entry name" value="PbH1"/>
</dbReference>
<evidence type="ECO:0000259" key="3">
    <source>
        <dbReference type="Pfam" id="PF13229"/>
    </source>
</evidence>
<keyword evidence="2" id="KW-0732">Signal</keyword>
<sequence>MHSNLITMALLGLSFSVEASYLDITHFGAIPNDDIDDSQPFQLALNSLTHGDVLVIPSGTYQICNSLYLKNKNNIEIIGLGESKLKKCRNFQGEYLLSITYTENLKLQDLSFEGIHNGNQQPAWGEQGVYLGSTKNTLVTQNHFKTFGDAALRVTTSSLDQSATPGSQSVTVSDNDFEDCTQVTTTQATQGTEMAGTQNIIIDNNRFIGCKLKLSARADTRGAKVINNLFSNINGTSNEISYYSDVTYENNRFENISGFAINIYPNARTSKTVQWGNVHIENNSFENIQQGIRLQSFSNHDDNHQAIENIEIIKNTFKMVYFGNSIENKYKAIIRTVSNDKNVSFNNVKIIENNYNLTPYSSFFSIDNKSTSLYINNNFQTVCTNDTEKQ</sequence>
<evidence type="ECO:0000256" key="2">
    <source>
        <dbReference type="SAM" id="SignalP"/>
    </source>
</evidence>
<dbReference type="Pfam" id="PF13229">
    <property type="entry name" value="Beta_helix"/>
    <property type="match status" value="1"/>
</dbReference>
<dbReference type="InterPro" id="IPR012334">
    <property type="entry name" value="Pectin_lyas_fold"/>
</dbReference>
<evidence type="ECO:0000256" key="1">
    <source>
        <dbReference type="ARBA" id="ARBA00023157"/>
    </source>
</evidence>
<dbReference type="PATRIC" id="fig|1481663.12.peg.17"/>
<dbReference type="OrthoDB" id="5871643at2"/>
<dbReference type="Proteomes" id="UP000050491">
    <property type="component" value="Unassembled WGS sequence"/>
</dbReference>
<dbReference type="EMBL" id="LBGP01000010">
    <property type="protein sequence ID" value="KQB01948.1"/>
    <property type="molecule type" value="Genomic_DNA"/>
</dbReference>
<evidence type="ECO:0000313" key="5">
    <source>
        <dbReference type="Proteomes" id="UP000050491"/>
    </source>
</evidence>
<protein>
    <recommendedName>
        <fullName evidence="3">Right handed beta helix domain-containing protein</fullName>
    </recommendedName>
</protein>
<dbReference type="SUPFAM" id="SSF51126">
    <property type="entry name" value="Pectin lyase-like"/>
    <property type="match status" value="1"/>
</dbReference>
<dbReference type="InterPro" id="IPR039448">
    <property type="entry name" value="Beta_helix"/>
</dbReference>
<comment type="caution">
    <text evidence="4">The sequence shown here is derived from an EMBL/GenBank/DDBJ whole genome shotgun (WGS) entry which is preliminary data.</text>
</comment>
<accession>A0A0Q0Z1P9</accession>
<gene>
    <name evidence="4" type="ORF">XV92_06355</name>
</gene>
<dbReference type="PANTHER" id="PTHR31736:SF19">
    <property type="entry name" value="PECTIN LYASE SUPERFAMILY PROTEIN-RELATED"/>
    <property type="match status" value="1"/>
</dbReference>
<proteinExistence type="predicted"/>
<feature type="signal peptide" evidence="2">
    <location>
        <begin position="1"/>
        <end position="19"/>
    </location>
</feature>